<dbReference type="GO" id="GO:0003723">
    <property type="term" value="F:RNA binding"/>
    <property type="evidence" value="ECO:0007669"/>
    <property type="project" value="UniProtKB-UniRule"/>
</dbReference>
<dbReference type="Pfam" id="PF00006">
    <property type="entry name" value="ATP-synt_ab"/>
    <property type="match status" value="1"/>
</dbReference>
<comment type="caution">
    <text evidence="5">The sequence shown here is derived from an EMBL/GenBank/DDBJ whole genome shotgun (WGS) entry which is preliminary data.</text>
</comment>
<evidence type="ECO:0000256" key="3">
    <source>
        <dbReference type="HAMAP-Rule" id="MF_01884"/>
    </source>
</evidence>
<dbReference type="EMBL" id="QKUF01000039">
    <property type="protein sequence ID" value="PZW20795.1"/>
    <property type="molecule type" value="Genomic_DNA"/>
</dbReference>
<dbReference type="SMART" id="SM00382">
    <property type="entry name" value="AAA"/>
    <property type="match status" value="1"/>
</dbReference>
<evidence type="ECO:0000256" key="2">
    <source>
        <dbReference type="ARBA" id="ARBA00022884"/>
    </source>
</evidence>
<dbReference type="RefSeq" id="WP_170142981.1">
    <property type="nucleotide sequence ID" value="NZ_BIFX01000001.1"/>
</dbReference>
<dbReference type="GO" id="GO:0005524">
    <property type="term" value="F:ATP binding"/>
    <property type="evidence" value="ECO:0007669"/>
    <property type="project" value="UniProtKB-UniRule"/>
</dbReference>
<name>A0A326TVI0_THEHA</name>
<dbReference type="PANTHER" id="PTHR46425">
    <property type="entry name" value="TRANSCRIPTION TERMINATION FACTOR RHO"/>
    <property type="match status" value="1"/>
</dbReference>
<dbReference type="EC" id="3.6.4.-" evidence="3"/>
<dbReference type="GO" id="GO:0004386">
    <property type="term" value="F:helicase activity"/>
    <property type="evidence" value="ECO:0007669"/>
    <property type="project" value="UniProtKB-UniRule"/>
</dbReference>
<evidence type="ECO:0000259" key="4">
    <source>
        <dbReference type="SMART" id="SM00382"/>
    </source>
</evidence>
<comment type="function">
    <text evidence="3">Facilitates transcription termination by a mechanism that involves Rho binding to the nascent RNA, activation of Rho's RNA-dependent ATPase activity, and release of the mRNA from the DNA template.</text>
</comment>
<feature type="binding site" evidence="3">
    <location>
        <position position="84"/>
    </location>
    <ligand>
        <name>ATP</name>
        <dbReference type="ChEBI" id="CHEBI:30616"/>
    </ligand>
</feature>
<dbReference type="InterPro" id="IPR003593">
    <property type="entry name" value="AAA+_ATPase"/>
</dbReference>
<feature type="domain" description="AAA+ ATPase" evidence="4">
    <location>
        <begin position="42"/>
        <end position="239"/>
    </location>
</feature>
<feature type="binding site" evidence="3">
    <location>
        <begin position="41"/>
        <end position="46"/>
    </location>
    <ligand>
        <name>ATP</name>
        <dbReference type="ChEBI" id="CHEBI:30616"/>
    </ligand>
</feature>
<dbReference type="NCBIfam" id="NF006886">
    <property type="entry name" value="PRK09376.1"/>
    <property type="match status" value="1"/>
</dbReference>
<keyword evidence="3" id="KW-0378">Hydrolase</keyword>
<keyword evidence="1 3" id="KW-0806">Transcription termination</keyword>
<reference evidence="5 6" key="1">
    <citation type="submission" date="2018-06" db="EMBL/GenBank/DDBJ databases">
        <title>Genomic Encyclopedia of Archaeal and Bacterial Type Strains, Phase II (KMG-II): from individual species to whole genera.</title>
        <authorList>
            <person name="Goeker M."/>
        </authorList>
    </citation>
    <scope>NUCLEOTIDE SEQUENCE [LARGE SCALE GENOMIC DNA]</scope>
    <source>
        <strain evidence="5 6">ATCC BAA-1881</strain>
    </source>
</reference>
<keyword evidence="6" id="KW-1185">Reference proteome</keyword>
<protein>
    <recommendedName>
        <fullName evidence="3">Transcription termination factor Rho</fullName>
        <ecNumber evidence="3">3.6.4.-</ecNumber>
    </recommendedName>
    <alternativeName>
        <fullName evidence="3">ATP-dependent helicase Rho</fullName>
    </alternativeName>
</protein>
<comment type="subunit">
    <text evidence="3">Homohexamer. The homohexamer assembles into an open ring structure.</text>
</comment>
<dbReference type="GO" id="GO:0006353">
    <property type="term" value="P:DNA-templated transcription termination"/>
    <property type="evidence" value="ECO:0007669"/>
    <property type="project" value="UniProtKB-UniRule"/>
</dbReference>
<keyword evidence="2 3" id="KW-0694">RNA-binding</keyword>
<dbReference type="SUPFAM" id="SSF52540">
    <property type="entry name" value="P-loop containing nucleoside triphosphate hydrolases"/>
    <property type="match status" value="1"/>
</dbReference>
<keyword evidence="3" id="KW-0347">Helicase</keyword>
<dbReference type="GO" id="GO:0008186">
    <property type="term" value="F:ATP-dependent activity, acting on RNA"/>
    <property type="evidence" value="ECO:0007669"/>
    <property type="project" value="InterPro"/>
</dbReference>
<comment type="similarity">
    <text evidence="3">Belongs to the Rho family.</text>
</comment>
<dbReference type="HAMAP" id="MF_01884">
    <property type="entry name" value="Rho"/>
    <property type="match status" value="1"/>
</dbReference>
<dbReference type="PANTHER" id="PTHR46425:SF1">
    <property type="entry name" value="TRANSCRIPTION TERMINATION FACTOR RHO"/>
    <property type="match status" value="1"/>
</dbReference>
<keyword evidence="3" id="KW-0805">Transcription regulation</keyword>
<proteinExistence type="inferred from homology"/>
<dbReference type="Proteomes" id="UP000248806">
    <property type="component" value="Unassembled WGS sequence"/>
</dbReference>
<dbReference type="InterPro" id="IPR000194">
    <property type="entry name" value="ATPase_F1/V1/A1_a/bsu_nucl-bd"/>
</dbReference>
<dbReference type="Gene3D" id="3.40.50.300">
    <property type="entry name" value="P-loop containing nucleotide triphosphate hydrolases"/>
    <property type="match status" value="1"/>
</dbReference>
<accession>A0A326TVI0</accession>
<evidence type="ECO:0000256" key="1">
    <source>
        <dbReference type="ARBA" id="ARBA00022472"/>
    </source>
</evidence>
<dbReference type="InterPro" id="IPR027417">
    <property type="entry name" value="P-loop_NTPase"/>
</dbReference>
<keyword evidence="3" id="KW-0067">ATP-binding</keyword>
<dbReference type="InterPro" id="IPR004665">
    <property type="entry name" value="Term_rho"/>
</dbReference>
<dbReference type="AlphaFoldDB" id="A0A326TVI0"/>
<gene>
    <name evidence="3" type="primary">rho</name>
    <name evidence="5" type="ORF">EI42_05800</name>
</gene>
<evidence type="ECO:0000313" key="6">
    <source>
        <dbReference type="Proteomes" id="UP000248806"/>
    </source>
</evidence>
<keyword evidence="3" id="KW-0804">Transcription</keyword>
<keyword evidence="3" id="KW-0547">Nucleotide-binding</keyword>
<evidence type="ECO:0000313" key="5">
    <source>
        <dbReference type="EMBL" id="PZW20795.1"/>
    </source>
</evidence>
<organism evidence="5 6">
    <name type="scientific">Thermosporothrix hazakensis</name>
    <dbReference type="NCBI Taxonomy" id="644383"/>
    <lineage>
        <taxon>Bacteria</taxon>
        <taxon>Bacillati</taxon>
        <taxon>Chloroflexota</taxon>
        <taxon>Ktedonobacteria</taxon>
        <taxon>Ktedonobacterales</taxon>
        <taxon>Thermosporotrichaceae</taxon>
        <taxon>Thermosporothrix</taxon>
    </lineage>
</organism>
<sequence length="304" mass="33783">MASTHIPFEKQTPVHPHERITLETGATPVATRVIDLLIPVGFGQRALVVAPPQTGKTTILRQIATAVQQNYPRTSLYLCLVDERPEEVTEWRSEIRGPMVHVYASSFDQRSSRHGYVVEQALFDAKREVEQGNNVIILLDSLTRLARAHNLNTEMWRGGGRNARGGRTLSGGIDAHALEIGRRVFGAARALEQGGSLTIIASCLVETGSRLDEVVYEEFKGTGNLEIRLSRELADRRIFPAIDISVSSTRQEERLLSSDELRAASIIRRRMADLPRRDANEQALRLFEKTSTNAQLVGAIVRQG</sequence>
<comment type="caution">
    <text evidence="3">Lacks conserved residue(s) required for the propagation of feature annotation.</text>
</comment>
<dbReference type="GO" id="GO:0016787">
    <property type="term" value="F:hydrolase activity"/>
    <property type="evidence" value="ECO:0007669"/>
    <property type="project" value="UniProtKB-KW"/>
</dbReference>